<dbReference type="HOGENOM" id="CLU_143825_1_0_1"/>
<dbReference type="Proteomes" id="UP000002051">
    <property type="component" value="Chromosome 6"/>
</dbReference>
<keyword evidence="1" id="KW-0732">Signal</keyword>
<dbReference type="Proteomes" id="UP000265566">
    <property type="component" value="Chromosome 6"/>
</dbReference>
<accession>A0A072U6T4</accession>
<sequence length="119" mass="13790">MSTINYVPVLLLLPLLFGLCNASFVTIHILNILSDDVLLFCTSQPGINAHLHPQNPFYWSFPAETSENCFTDWHELRAPFSAYDSHYDQGHPNIYWMVKQDGLYHSWDNKSFVKKVGWN</sequence>
<reference evidence="4" key="3">
    <citation type="submission" date="2015-04" db="UniProtKB">
        <authorList>
            <consortium name="EnsemblPlants"/>
        </authorList>
    </citation>
    <scope>IDENTIFICATION</scope>
    <source>
        <strain evidence="4">cv. Jemalong A17</strain>
    </source>
</reference>
<evidence type="ECO:0000313" key="3">
    <source>
        <dbReference type="EMBL" id="RHN49823.1"/>
    </source>
</evidence>
<evidence type="ECO:0000313" key="5">
    <source>
        <dbReference type="Proteomes" id="UP000002051"/>
    </source>
</evidence>
<keyword evidence="5" id="KW-1185">Reference proteome</keyword>
<organism evidence="2 5">
    <name type="scientific">Medicago truncatula</name>
    <name type="common">Barrel medic</name>
    <name type="synonym">Medicago tribuloides</name>
    <dbReference type="NCBI Taxonomy" id="3880"/>
    <lineage>
        <taxon>Eukaryota</taxon>
        <taxon>Viridiplantae</taxon>
        <taxon>Streptophyta</taxon>
        <taxon>Embryophyta</taxon>
        <taxon>Tracheophyta</taxon>
        <taxon>Spermatophyta</taxon>
        <taxon>Magnoliopsida</taxon>
        <taxon>eudicotyledons</taxon>
        <taxon>Gunneridae</taxon>
        <taxon>Pentapetalae</taxon>
        <taxon>rosids</taxon>
        <taxon>fabids</taxon>
        <taxon>Fabales</taxon>
        <taxon>Fabaceae</taxon>
        <taxon>Papilionoideae</taxon>
        <taxon>50 kb inversion clade</taxon>
        <taxon>NPAAA clade</taxon>
        <taxon>Hologalegina</taxon>
        <taxon>IRL clade</taxon>
        <taxon>Trifolieae</taxon>
        <taxon>Medicago</taxon>
    </lineage>
</organism>
<dbReference type="EnsemblPlants" id="KEH24838">
    <property type="protein sequence ID" value="KEH24838"/>
    <property type="gene ID" value="MTR_6g007125"/>
</dbReference>
<feature type="signal peptide" evidence="1">
    <location>
        <begin position="1"/>
        <end position="22"/>
    </location>
</feature>
<dbReference type="EMBL" id="CM001222">
    <property type="protein sequence ID" value="KEH24838.1"/>
    <property type="molecule type" value="Genomic_DNA"/>
</dbReference>
<gene>
    <name evidence="2" type="ordered locus">MTR_6g007125</name>
    <name evidence="3" type="ORF">MtrunA17_Chr6g0450751</name>
</gene>
<reference evidence="2 5" key="1">
    <citation type="journal article" date="2011" name="Nature">
        <title>The Medicago genome provides insight into the evolution of rhizobial symbioses.</title>
        <authorList>
            <person name="Young N.D."/>
            <person name="Debelle F."/>
            <person name="Oldroyd G.E."/>
            <person name="Geurts R."/>
            <person name="Cannon S.B."/>
            <person name="Udvardi M.K."/>
            <person name="Benedito V.A."/>
            <person name="Mayer K.F."/>
            <person name="Gouzy J."/>
            <person name="Schoof H."/>
            <person name="Van de Peer Y."/>
            <person name="Proost S."/>
            <person name="Cook D.R."/>
            <person name="Meyers B.C."/>
            <person name="Spannagl M."/>
            <person name="Cheung F."/>
            <person name="De Mita S."/>
            <person name="Krishnakumar V."/>
            <person name="Gundlach H."/>
            <person name="Zhou S."/>
            <person name="Mudge J."/>
            <person name="Bharti A.K."/>
            <person name="Murray J.D."/>
            <person name="Naoumkina M.A."/>
            <person name="Rosen B."/>
            <person name="Silverstein K.A."/>
            <person name="Tang H."/>
            <person name="Rombauts S."/>
            <person name="Zhao P.X."/>
            <person name="Zhou P."/>
            <person name="Barbe V."/>
            <person name="Bardou P."/>
            <person name="Bechner M."/>
            <person name="Bellec A."/>
            <person name="Berger A."/>
            <person name="Berges H."/>
            <person name="Bidwell S."/>
            <person name="Bisseling T."/>
            <person name="Choisne N."/>
            <person name="Couloux A."/>
            <person name="Denny R."/>
            <person name="Deshpande S."/>
            <person name="Dai X."/>
            <person name="Doyle J.J."/>
            <person name="Dudez A.M."/>
            <person name="Farmer A.D."/>
            <person name="Fouteau S."/>
            <person name="Franken C."/>
            <person name="Gibelin C."/>
            <person name="Gish J."/>
            <person name="Goldstein S."/>
            <person name="Gonzalez A.J."/>
            <person name="Green P.J."/>
            <person name="Hallab A."/>
            <person name="Hartog M."/>
            <person name="Hua A."/>
            <person name="Humphray S.J."/>
            <person name="Jeong D.H."/>
            <person name="Jing Y."/>
            <person name="Jocker A."/>
            <person name="Kenton S.M."/>
            <person name="Kim D.J."/>
            <person name="Klee K."/>
            <person name="Lai H."/>
            <person name="Lang C."/>
            <person name="Lin S."/>
            <person name="Macmil S.L."/>
            <person name="Magdelenat G."/>
            <person name="Matthews L."/>
            <person name="McCorrison J."/>
            <person name="Monaghan E.L."/>
            <person name="Mun J.H."/>
            <person name="Najar F.Z."/>
            <person name="Nicholson C."/>
            <person name="Noirot C."/>
            <person name="O'Bleness M."/>
            <person name="Paule C.R."/>
            <person name="Poulain J."/>
            <person name="Prion F."/>
            <person name="Qin B."/>
            <person name="Qu C."/>
            <person name="Retzel E.F."/>
            <person name="Riddle C."/>
            <person name="Sallet E."/>
            <person name="Samain S."/>
            <person name="Samson N."/>
            <person name="Sanders I."/>
            <person name="Saurat O."/>
            <person name="Scarpelli C."/>
            <person name="Schiex T."/>
            <person name="Segurens B."/>
            <person name="Severin A.J."/>
            <person name="Sherrier D.J."/>
            <person name="Shi R."/>
            <person name="Sims S."/>
            <person name="Singer S.R."/>
            <person name="Sinharoy S."/>
            <person name="Sterck L."/>
            <person name="Viollet A."/>
            <person name="Wang B.B."/>
            <person name="Wang K."/>
            <person name="Wang M."/>
            <person name="Wang X."/>
            <person name="Warfsmann J."/>
            <person name="Weissenbach J."/>
            <person name="White D.D."/>
            <person name="White J.D."/>
            <person name="Wiley G.B."/>
            <person name="Wincker P."/>
            <person name="Xing Y."/>
            <person name="Yang L."/>
            <person name="Yao Z."/>
            <person name="Ying F."/>
            <person name="Zhai J."/>
            <person name="Zhou L."/>
            <person name="Zuber A."/>
            <person name="Denarie J."/>
            <person name="Dixon R.A."/>
            <person name="May G.D."/>
            <person name="Schwartz D.C."/>
            <person name="Rogers J."/>
            <person name="Quetier F."/>
            <person name="Town C.D."/>
            <person name="Roe B.A."/>
        </authorList>
    </citation>
    <scope>NUCLEOTIDE SEQUENCE [LARGE SCALE GENOMIC DNA]</scope>
    <source>
        <strain evidence="2">A17</strain>
        <strain evidence="4 5">cv. Jemalong A17</strain>
    </source>
</reference>
<evidence type="ECO:0000313" key="4">
    <source>
        <dbReference type="EnsemblPlants" id="KEH24838"/>
    </source>
</evidence>
<evidence type="ECO:0000313" key="2">
    <source>
        <dbReference type="EMBL" id="KEH24838.1"/>
    </source>
</evidence>
<dbReference type="PANTHER" id="PTHR35630">
    <property type="entry name" value="LEGUMINOSIN GROUP486 SECRETED PEPTIDE"/>
    <property type="match status" value="1"/>
</dbReference>
<name>A0A072U6T4_MEDTR</name>
<proteinExistence type="predicted"/>
<dbReference type="PANTHER" id="PTHR35630:SF1">
    <property type="entry name" value="LEGUMINOSIN GROUP486 SECRETED PEPTIDE"/>
    <property type="match status" value="1"/>
</dbReference>
<dbReference type="EMBL" id="PSQE01000006">
    <property type="protein sequence ID" value="RHN49823.1"/>
    <property type="molecule type" value="Genomic_DNA"/>
</dbReference>
<reference evidence="2 5" key="2">
    <citation type="journal article" date="2014" name="BMC Genomics">
        <title>An improved genome release (version Mt4.0) for the model legume Medicago truncatula.</title>
        <authorList>
            <person name="Tang H."/>
            <person name="Krishnakumar V."/>
            <person name="Bidwell S."/>
            <person name="Rosen B."/>
            <person name="Chan A."/>
            <person name="Zhou S."/>
            <person name="Gentzbittel L."/>
            <person name="Childs K.L."/>
            <person name="Yandell M."/>
            <person name="Gundlach H."/>
            <person name="Mayer K.F."/>
            <person name="Schwartz D.C."/>
            <person name="Town C.D."/>
        </authorList>
    </citation>
    <scope>GENOME REANNOTATION</scope>
    <source>
        <strain evidence="2">A17</strain>
        <strain evidence="4 5">cv. Jemalong A17</strain>
    </source>
</reference>
<evidence type="ECO:0000256" key="1">
    <source>
        <dbReference type="SAM" id="SignalP"/>
    </source>
</evidence>
<dbReference type="AlphaFoldDB" id="A0A072U6T4"/>
<reference evidence="3" key="4">
    <citation type="journal article" date="2018" name="Nat. Plants">
        <title>Whole-genome landscape of Medicago truncatula symbiotic genes.</title>
        <authorList>
            <person name="Pecrix Y."/>
            <person name="Gamas P."/>
            <person name="Carrere S."/>
        </authorList>
    </citation>
    <scope>NUCLEOTIDE SEQUENCE</scope>
    <source>
        <tissue evidence="3">Leaves</tissue>
    </source>
</reference>
<feature type="chain" id="PRO_5014499338" evidence="1">
    <location>
        <begin position="23"/>
        <end position="119"/>
    </location>
</feature>
<protein>
    <submittedName>
        <fullName evidence="2">Leguminosin group486 secreted peptide</fullName>
    </submittedName>
    <submittedName>
        <fullName evidence="3">Putative plant self-incompatibility S1</fullName>
    </submittedName>
</protein>
<dbReference type="Gramene" id="rna34045">
    <property type="protein sequence ID" value="RHN49823.1"/>
    <property type="gene ID" value="gene34045"/>
</dbReference>